<sequence>MRPPPPQAAGPKPERKAHHHAGKKFVAVTSSSRRRPVMARRQSSQSSTGSEVGSREGGGSGSSTTKYLASRQRNSPSIAEHPSDSQNSQSSTASFGQEDNPGAPSSKAAGKRPARIPPEIRSPYFENSNARSQAGGIATQRGPTTLDGRLSRRSESGSAISDTLRRPPVAGFVGQPDVDAGSRKMVRSESNREYTYSSRQQQAFAAAVPPPDFITSKVAGTTSVTAATSNVAVQGQFDFDVPTAATSTATEARDIPDQVMMASSRRSSTSLFAPTQPSPTPAAPLARSKSQLALLLELDKERQPNRHHKNGVGQAGKTARTDRET</sequence>
<evidence type="ECO:0000313" key="2">
    <source>
        <dbReference type="EMBL" id="KAL1845018.1"/>
    </source>
</evidence>
<gene>
    <name evidence="2" type="ORF">VTK73DRAFT_1321</name>
</gene>
<feature type="region of interest" description="Disordered" evidence="1">
    <location>
        <begin position="263"/>
        <end position="325"/>
    </location>
</feature>
<dbReference type="EMBL" id="JAZHXJ010001317">
    <property type="protein sequence ID" value="KAL1845018.1"/>
    <property type="molecule type" value="Genomic_DNA"/>
</dbReference>
<evidence type="ECO:0000256" key="1">
    <source>
        <dbReference type="SAM" id="MobiDB-lite"/>
    </source>
</evidence>
<feature type="region of interest" description="Disordered" evidence="1">
    <location>
        <begin position="1"/>
        <end position="191"/>
    </location>
</feature>
<name>A0ABR3VTL2_9PEZI</name>
<keyword evidence="3" id="KW-1185">Reference proteome</keyword>
<accession>A0ABR3VTL2</accession>
<feature type="compositionally biased region" description="Basic and acidic residues" evidence="1">
    <location>
        <begin position="180"/>
        <end position="191"/>
    </location>
</feature>
<organism evidence="2 3">
    <name type="scientific">Phialemonium thermophilum</name>
    <dbReference type="NCBI Taxonomy" id="223376"/>
    <lineage>
        <taxon>Eukaryota</taxon>
        <taxon>Fungi</taxon>
        <taxon>Dikarya</taxon>
        <taxon>Ascomycota</taxon>
        <taxon>Pezizomycotina</taxon>
        <taxon>Sordariomycetes</taxon>
        <taxon>Sordariomycetidae</taxon>
        <taxon>Cephalothecales</taxon>
        <taxon>Cephalothecaceae</taxon>
        <taxon>Phialemonium</taxon>
    </lineage>
</organism>
<dbReference type="Proteomes" id="UP001586593">
    <property type="component" value="Unassembled WGS sequence"/>
</dbReference>
<feature type="compositionally biased region" description="Low complexity" evidence="1">
    <location>
        <begin position="40"/>
        <end position="52"/>
    </location>
</feature>
<protein>
    <recommendedName>
        <fullName evidence="4">Proteophosphoglycan ppg4</fullName>
    </recommendedName>
</protein>
<feature type="compositionally biased region" description="Low complexity" evidence="1">
    <location>
        <begin position="84"/>
        <end position="94"/>
    </location>
</feature>
<proteinExistence type="predicted"/>
<evidence type="ECO:0008006" key="4">
    <source>
        <dbReference type="Google" id="ProtNLM"/>
    </source>
</evidence>
<reference evidence="2 3" key="1">
    <citation type="journal article" date="2024" name="Commun. Biol.">
        <title>Comparative genomic analysis of thermophilic fungi reveals convergent evolutionary adaptations and gene losses.</title>
        <authorList>
            <person name="Steindorff A.S."/>
            <person name="Aguilar-Pontes M.V."/>
            <person name="Robinson A.J."/>
            <person name="Andreopoulos B."/>
            <person name="LaButti K."/>
            <person name="Kuo A."/>
            <person name="Mondo S."/>
            <person name="Riley R."/>
            <person name="Otillar R."/>
            <person name="Haridas S."/>
            <person name="Lipzen A."/>
            <person name="Grimwood J."/>
            <person name="Schmutz J."/>
            <person name="Clum A."/>
            <person name="Reid I.D."/>
            <person name="Moisan M.C."/>
            <person name="Butler G."/>
            <person name="Nguyen T.T.M."/>
            <person name="Dewar K."/>
            <person name="Conant G."/>
            <person name="Drula E."/>
            <person name="Henrissat B."/>
            <person name="Hansel C."/>
            <person name="Singer S."/>
            <person name="Hutchinson M.I."/>
            <person name="de Vries R.P."/>
            <person name="Natvig D.O."/>
            <person name="Powell A.J."/>
            <person name="Tsang A."/>
            <person name="Grigoriev I.V."/>
        </authorList>
    </citation>
    <scope>NUCLEOTIDE SEQUENCE [LARGE SCALE GENOMIC DNA]</scope>
    <source>
        <strain evidence="2 3">ATCC 24622</strain>
    </source>
</reference>
<comment type="caution">
    <text evidence="2">The sequence shown here is derived from an EMBL/GenBank/DDBJ whole genome shotgun (WGS) entry which is preliminary data.</text>
</comment>
<evidence type="ECO:0000313" key="3">
    <source>
        <dbReference type="Proteomes" id="UP001586593"/>
    </source>
</evidence>